<dbReference type="KEGG" id="psoj:PHYSODRAFT_305144"/>
<dbReference type="EMBL" id="JH159159">
    <property type="protein sequence ID" value="EGZ09713.1"/>
    <property type="molecule type" value="Genomic_DNA"/>
</dbReference>
<dbReference type="Proteomes" id="UP000002640">
    <property type="component" value="Unassembled WGS sequence"/>
</dbReference>
<name>G5A4W4_PHYSP</name>
<sequence>MQLLEVTAPRQASRMTIAWANPANPFDVGAATATRLLLDPPKDPAHVADTKPSSLNQVPLDLPKNPVPAAGAQLSLLDPVVLVDVPKAPGHAAGAQLSLLDPSLLCWLKGLAHAVAGTCLQHVVILRRTR</sequence>
<dbReference type="RefSeq" id="XP_009534574.1">
    <property type="nucleotide sequence ID" value="XM_009536279.1"/>
</dbReference>
<evidence type="ECO:0000313" key="2">
    <source>
        <dbReference type="Proteomes" id="UP000002640"/>
    </source>
</evidence>
<reference evidence="1 2" key="1">
    <citation type="journal article" date="2006" name="Science">
        <title>Phytophthora genome sequences uncover evolutionary origins and mechanisms of pathogenesis.</title>
        <authorList>
            <person name="Tyler B.M."/>
            <person name="Tripathy S."/>
            <person name="Zhang X."/>
            <person name="Dehal P."/>
            <person name="Jiang R.H."/>
            <person name="Aerts A."/>
            <person name="Arredondo F.D."/>
            <person name="Baxter L."/>
            <person name="Bensasson D."/>
            <person name="Beynon J.L."/>
            <person name="Chapman J."/>
            <person name="Damasceno C.M."/>
            <person name="Dorrance A.E."/>
            <person name="Dou D."/>
            <person name="Dickerman A.W."/>
            <person name="Dubchak I.L."/>
            <person name="Garbelotto M."/>
            <person name="Gijzen M."/>
            <person name="Gordon S.G."/>
            <person name="Govers F."/>
            <person name="Grunwald N.J."/>
            <person name="Huang W."/>
            <person name="Ivors K.L."/>
            <person name="Jones R.W."/>
            <person name="Kamoun S."/>
            <person name="Krampis K."/>
            <person name="Lamour K.H."/>
            <person name="Lee M.K."/>
            <person name="McDonald W.H."/>
            <person name="Medina M."/>
            <person name="Meijer H.J."/>
            <person name="Nordberg E.K."/>
            <person name="Maclean D.J."/>
            <person name="Ospina-Giraldo M.D."/>
            <person name="Morris P.F."/>
            <person name="Phuntumart V."/>
            <person name="Putnam N.H."/>
            <person name="Rash S."/>
            <person name="Rose J.K."/>
            <person name="Sakihama Y."/>
            <person name="Salamov A.A."/>
            <person name="Savidor A."/>
            <person name="Scheuring C.F."/>
            <person name="Smith B.M."/>
            <person name="Sobral B.W."/>
            <person name="Terry A."/>
            <person name="Torto-Alalibo T.A."/>
            <person name="Win J."/>
            <person name="Xu Z."/>
            <person name="Zhang H."/>
            <person name="Grigoriev I.V."/>
            <person name="Rokhsar D.S."/>
            <person name="Boore J.L."/>
        </authorList>
    </citation>
    <scope>NUCLEOTIDE SEQUENCE [LARGE SCALE GENOMIC DNA]</scope>
    <source>
        <strain evidence="1 2">P6497</strain>
    </source>
</reference>
<proteinExistence type="predicted"/>
<dbReference type="AlphaFoldDB" id="G5A4W4"/>
<gene>
    <name evidence="1" type="ORF">PHYSODRAFT_305144</name>
</gene>
<protein>
    <submittedName>
        <fullName evidence="1">Uncharacterized protein</fullName>
    </submittedName>
</protein>
<accession>G5A4W4</accession>
<dbReference type="InParanoid" id="G5A4W4"/>
<dbReference type="GeneID" id="20642516"/>
<evidence type="ECO:0000313" key="1">
    <source>
        <dbReference type="EMBL" id="EGZ09713.1"/>
    </source>
</evidence>
<keyword evidence="2" id="KW-1185">Reference proteome</keyword>
<organism evidence="1 2">
    <name type="scientific">Phytophthora sojae (strain P6497)</name>
    <name type="common">Soybean stem and root rot agent</name>
    <name type="synonym">Phytophthora megasperma f. sp. glycines</name>
    <dbReference type="NCBI Taxonomy" id="1094619"/>
    <lineage>
        <taxon>Eukaryota</taxon>
        <taxon>Sar</taxon>
        <taxon>Stramenopiles</taxon>
        <taxon>Oomycota</taxon>
        <taxon>Peronosporomycetes</taxon>
        <taxon>Peronosporales</taxon>
        <taxon>Peronosporaceae</taxon>
        <taxon>Phytophthora</taxon>
    </lineage>
</organism>